<proteinExistence type="predicted"/>
<keyword evidence="1" id="KW-1185">Reference proteome</keyword>
<dbReference type="Proteomes" id="UP000887565">
    <property type="component" value="Unplaced"/>
</dbReference>
<sequence>MDEGVKKYRKRRATGCYCFGWSSSSYDHRWRYYRHRRLTFRLRRPPTTDRHWLLSKSGRLQSPSLIKSNVQRFAIRNANLNCKNNNLFINASSRNANIATISYEGITR</sequence>
<dbReference type="AlphaFoldDB" id="A0A915HJL4"/>
<reference evidence="2" key="1">
    <citation type="submission" date="2022-11" db="UniProtKB">
        <authorList>
            <consortium name="WormBaseParasite"/>
        </authorList>
    </citation>
    <scope>IDENTIFICATION</scope>
</reference>
<evidence type="ECO:0000313" key="2">
    <source>
        <dbReference type="WBParaSite" id="nRc.2.0.1.t02173-RA"/>
    </source>
</evidence>
<name>A0A915HJL4_ROMCU</name>
<evidence type="ECO:0000313" key="1">
    <source>
        <dbReference type="Proteomes" id="UP000887565"/>
    </source>
</evidence>
<dbReference type="WBParaSite" id="nRc.2.0.1.t02173-RA">
    <property type="protein sequence ID" value="nRc.2.0.1.t02173-RA"/>
    <property type="gene ID" value="nRc.2.0.1.g02173"/>
</dbReference>
<organism evidence="1 2">
    <name type="scientific">Romanomermis culicivorax</name>
    <name type="common">Nematode worm</name>
    <dbReference type="NCBI Taxonomy" id="13658"/>
    <lineage>
        <taxon>Eukaryota</taxon>
        <taxon>Metazoa</taxon>
        <taxon>Ecdysozoa</taxon>
        <taxon>Nematoda</taxon>
        <taxon>Enoplea</taxon>
        <taxon>Dorylaimia</taxon>
        <taxon>Mermithida</taxon>
        <taxon>Mermithoidea</taxon>
        <taxon>Mermithidae</taxon>
        <taxon>Romanomermis</taxon>
    </lineage>
</organism>
<accession>A0A915HJL4</accession>
<protein>
    <submittedName>
        <fullName evidence="2">Uncharacterized protein</fullName>
    </submittedName>
</protein>